<evidence type="ECO:0000256" key="3">
    <source>
        <dbReference type="ARBA" id="ARBA00006873"/>
    </source>
</evidence>
<evidence type="ECO:0000256" key="19">
    <source>
        <dbReference type="RuleBase" id="RU362060"/>
    </source>
</evidence>
<feature type="binding site" evidence="16">
    <location>
        <position position="186"/>
    </location>
    <ligand>
        <name>Ca(2+)</name>
        <dbReference type="ChEBI" id="CHEBI:29108"/>
        <label>2</label>
    </ligand>
</feature>
<feature type="binding site" evidence="16">
    <location>
        <position position="68"/>
    </location>
    <ligand>
        <name>Ca(2+)</name>
        <dbReference type="ChEBI" id="CHEBI:29108"/>
        <label>1</label>
    </ligand>
</feature>
<evidence type="ECO:0000256" key="8">
    <source>
        <dbReference type="ARBA" id="ARBA00022723"/>
    </source>
</evidence>
<dbReference type="InterPro" id="IPR002016">
    <property type="entry name" value="Haem_peroxidase"/>
</dbReference>
<keyword evidence="9 16" id="KW-0106">Calcium</keyword>
<keyword evidence="5 19" id="KW-0964">Secreted</keyword>
<dbReference type="PROSITE" id="PS50873">
    <property type="entry name" value="PEROXIDASE_4"/>
    <property type="match status" value="1"/>
</dbReference>
<reference evidence="21 22" key="1">
    <citation type="journal article" date="2013" name="Proc. Natl. Acad. Sci. U.S.A.">
        <title>Fine-scale variation in meiotic recombination in Mimulus inferred from population shotgun sequencing.</title>
        <authorList>
            <person name="Hellsten U."/>
            <person name="Wright K.M."/>
            <person name="Jenkins J."/>
            <person name="Shu S."/>
            <person name="Yuan Y."/>
            <person name="Wessler S.R."/>
            <person name="Schmutz J."/>
            <person name="Willis J.H."/>
            <person name="Rokhsar D.S."/>
        </authorList>
    </citation>
    <scope>NUCLEOTIDE SEQUENCE [LARGE SCALE GENOMIC DNA]</scope>
    <source>
        <strain evidence="22">cv. DUN x IM62</strain>
    </source>
</reference>
<dbReference type="CDD" id="cd00693">
    <property type="entry name" value="secretory_peroxidase"/>
    <property type="match status" value="1"/>
</dbReference>
<feature type="disulfide bond" evidence="18">
    <location>
        <begin position="192"/>
        <end position="226"/>
    </location>
</feature>
<keyword evidence="12 18" id="KW-1015">Disulfide bond</keyword>
<dbReference type="PANTHER" id="PTHR31517:SF17">
    <property type="entry name" value="PEROXIDASE 6"/>
    <property type="match status" value="1"/>
</dbReference>
<dbReference type="GO" id="GO:0004601">
    <property type="term" value="F:peroxidase activity"/>
    <property type="evidence" value="ECO:0000318"/>
    <property type="project" value="GO_Central"/>
</dbReference>
<dbReference type="Proteomes" id="UP000030748">
    <property type="component" value="Unassembled WGS sequence"/>
</dbReference>
<evidence type="ECO:0000256" key="15">
    <source>
        <dbReference type="PIRSR" id="PIRSR600823-1"/>
    </source>
</evidence>
<dbReference type="PRINTS" id="PR00461">
    <property type="entry name" value="PLPEROXIDASE"/>
</dbReference>
<feature type="site" description="Transition state stabilizer" evidence="17">
    <location>
        <position position="58"/>
    </location>
</feature>
<dbReference type="GO" id="GO:0046872">
    <property type="term" value="F:metal ion binding"/>
    <property type="evidence" value="ECO:0007669"/>
    <property type="project" value="UniProtKB-UniRule"/>
</dbReference>
<keyword evidence="6 19" id="KW-0575">Peroxidase</keyword>
<proteinExistence type="inferred from homology"/>
<dbReference type="FunFam" id="1.10.520.10:FF:000008">
    <property type="entry name" value="Peroxidase"/>
    <property type="match status" value="1"/>
</dbReference>
<evidence type="ECO:0000256" key="2">
    <source>
        <dbReference type="ARBA" id="ARBA00002322"/>
    </source>
</evidence>
<evidence type="ECO:0000256" key="1">
    <source>
        <dbReference type="ARBA" id="ARBA00000189"/>
    </source>
</evidence>
<evidence type="ECO:0000256" key="16">
    <source>
        <dbReference type="PIRSR" id="PIRSR600823-3"/>
    </source>
</evidence>
<dbReference type="GO" id="GO:0020037">
    <property type="term" value="F:heme binding"/>
    <property type="evidence" value="ECO:0007669"/>
    <property type="project" value="UniProtKB-UniRule"/>
</dbReference>
<dbReference type="AlphaFoldDB" id="A0A022Q688"/>
<feature type="binding site" evidence="16">
    <location>
        <position position="63"/>
    </location>
    <ligand>
        <name>Ca(2+)</name>
        <dbReference type="ChEBI" id="CHEBI:29108"/>
        <label>1</label>
    </ligand>
</feature>
<dbReference type="PRINTS" id="PR00458">
    <property type="entry name" value="PEROXIDASE"/>
</dbReference>
<dbReference type="InterPro" id="IPR000823">
    <property type="entry name" value="Peroxidase_pln"/>
</dbReference>
<comment type="subcellular location">
    <subcellularLocation>
        <location evidence="19">Secreted</location>
    </subcellularLocation>
</comment>
<evidence type="ECO:0000256" key="10">
    <source>
        <dbReference type="ARBA" id="ARBA00023002"/>
    </source>
</evidence>
<feature type="binding site" evidence="16">
    <location>
        <position position="72"/>
    </location>
    <ligand>
        <name>Ca(2+)</name>
        <dbReference type="ChEBI" id="CHEBI:29108"/>
        <label>1</label>
    </ligand>
</feature>
<feature type="disulfide bond" evidence="18">
    <location>
        <begin position="64"/>
        <end position="69"/>
    </location>
</feature>
<feature type="domain" description="Plant heme peroxidase family profile" evidence="20">
    <location>
        <begin position="21"/>
        <end position="319"/>
    </location>
</feature>
<evidence type="ECO:0000256" key="4">
    <source>
        <dbReference type="ARBA" id="ARBA00012313"/>
    </source>
</evidence>
<comment type="cofactor">
    <cofactor evidence="16 19">
        <name>Ca(2+)</name>
        <dbReference type="ChEBI" id="CHEBI:29108"/>
    </cofactor>
    <text evidence="16 19">Binds 2 calcium ions per subunit.</text>
</comment>
<keyword evidence="7 19" id="KW-0349">Heme</keyword>
<dbReference type="GO" id="GO:0006950">
    <property type="term" value="P:response to stress"/>
    <property type="evidence" value="ECO:0000318"/>
    <property type="project" value="GO_Central"/>
</dbReference>
<keyword evidence="13" id="KW-0325">Glycoprotein</keyword>
<feature type="active site" description="Proton acceptor" evidence="15">
    <location>
        <position position="62"/>
    </location>
</feature>
<evidence type="ECO:0000256" key="11">
    <source>
        <dbReference type="ARBA" id="ARBA00023004"/>
    </source>
</evidence>
<dbReference type="GO" id="GO:0140825">
    <property type="term" value="F:lactoperoxidase activity"/>
    <property type="evidence" value="ECO:0007669"/>
    <property type="project" value="UniProtKB-EC"/>
</dbReference>
<dbReference type="EMBL" id="KI632217">
    <property type="protein sequence ID" value="EYU22025.1"/>
    <property type="molecule type" value="Genomic_DNA"/>
</dbReference>
<feature type="chain" id="PRO_5005101159" description="Peroxidase" evidence="19">
    <location>
        <begin position="20"/>
        <end position="320"/>
    </location>
</feature>
<dbReference type="Gene3D" id="1.10.520.10">
    <property type="match status" value="1"/>
</dbReference>
<feature type="binding site" description="axial binding residue" evidence="16">
    <location>
        <position position="185"/>
    </location>
    <ligand>
        <name>heme b</name>
        <dbReference type="ChEBI" id="CHEBI:60344"/>
    </ligand>
    <ligandPart>
        <name>Fe</name>
        <dbReference type="ChEBI" id="CHEBI:18248"/>
    </ligandPart>
</feature>
<dbReference type="InterPro" id="IPR019793">
    <property type="entry name" value="Peroxidases_heam-ligand_BS"/>
</dbReference>
<dbReference type="SUPFAM" id="SSF48113">
    <property type="entry name" value="Heme-dependent peroxidases"/>
    <property type="match status" value="1"/>
</dbReference>
<comment type="similarity">
    <text evidence="19">Belongs to the peroxidase family. Classical plant (class III) peroxidase subfamily.</text>
</comment>
<feature type="binding site" evidence="16">
    <location>
        <position position="66"/>
    </location>
    <ligand>
        <name>Ca(2+)</name>
        <dbReference type="ChEBI" id="CHEBI:29108"/>
        <label>1</label>
    </ligand>
</feature>
<keyword evidence="19" id="KW-0732">Signal</keyword>
<keyword evidence="11 16" id="KW-0408">Iron</keyword>
<accession>A0A022Q688</accession>
<feature type="disulfide bond" evidence="18">
    <location>
        <begin position="113"/>
        <end position="315"/>
    </location>
</feature>
<dbReference type="PROSITE" id="PS00435">
    <property type="entry name" value="PEROXIDASE_1"/>
    <property type="match status" value="1"/>
</dbReference>
<evidence type="ECO:0000259" key="20">
    <source>
        <dbReference type="PROSITE" id="PS50873"/>
    </source>
</evidence>
<dbReference type="InterPro" id="IPR033905">
    <property type="entry name" value="Secretory_peroxidase"/>
</dbReference>
<comment type="cofactor">
    <cofactor evidence="16 19">
        <name>heme b</name>
        <dbReference type="ChEBI" id="CHEBI:60344"/>
    </cofactor>
    <text evidence="16 19">Binds 1 heme b (iron(II)-protoporphyrin IX) group per subunit.</text>
</comment>
<dbReference type="eggNOG" id="ENOG502QT3T">
    <property type="taxonomic scope" value="Eukaryota"/>
</dbReference>
<dbReference type="STRING" id="4155.A0A022Q688"/>
<feature type="binding site" evidence="16">
    <location>
        <position position="81"/>
    </location>
    <ligand>
        <name>Ca(2+)</name>
        <dbReference type="ChEBI" id="CHEBI:29108"/>
        <label>1</label>
    </ligand>
</feature>
<dbReference type="FunFam" id="1.10.420.10:FF:000001">
    <property type="entry name" value="Peroxidase"/>
    <property type="match status" value="1"/>
</dbReference>
<evidence type="ECO:0000313" key="21">
    <source>
        <dbReference type="EMBL" id="EYU22025.1"/>
    </source>
</evidence>
<evidence type="ECO:0000256" key="5">
    <source>
        <dbReference type="ARBA" id="ARBA00022525"/>
    </source>
</evidence>
<evidence type="ECO:0000256" key="9">
    <source>
        <dbReference type="ARBA" id="ARBA00022837"/>
    </source>
</evidence>
<evidence type="ECO:0000256" key="12">
    <source>
        <dbReference type="ARBA" id="ARBA00023157"/>
    </source>
</evidence>
<evidence type="ECO:0000256" key="14">
    <source>
        <dbReference type="ARBA" id="ARBA00023324"/>
    </source>
</evidence>
<dbReference type="GO" id="GO:0006979">
    <property type="term" value="P:response to oxidative stress"/>
    <property type="evidence" value="ECO:0007669"/>
    <property type="project" value="UniProtKB-UniRule"/>
</dbReference>
<dbReference type="InterPro" id="IPR010255">
    <property type="entry name" value="Haem_peroxidase_sf"/>
</dbReference>
<comment type="function">
    <text evidence="2">Removal of H(2)O(2), oxidation of toxic reductants, biosynthesis and degradation of lignin, suberization, auxin catabolism, response to environmental stresses such as wounding, pathogen attack and oxidative stress. These functions might be dependent on each isozyme/isoform in each plant tissue.</text>
</comment>
<evidence type="ECO:0000256" key="17">
    <source>
        <dbReference type="PIRSR" id="PIRSR600823-4"/>
    </source>
</evidence>
<feature type="binding site" evidence="16">
    <location>
        <position position="239"/>
    </location>
    <ligand>
        <name>Ca(2+)</name>
        <dbReference type="ChEBI" id="CHEBI:29108"/>
        <label>2</label>
    </ligand>
</feature>
<organism evidence="21 22">
    <name type="scientific">Erythranthe guttata</name>
    <name type="common">Yellow monkey flower</name>
    <name type="synonym">Mimulus guttatus</name>
    <dbReference type="NCBI Taxonomy" id="4155"/>
    <lineage>
        <taxon>Eukaryota</taxon>
        <taxon>Viridiplantae</taxon>
        <taxon>Streptophyta</taxon>
        <taxon>Embryophyta</taxon>
        <taxon>Tracheophyta</taxon>
        <taxon>Spermatophyta</taxon>
        <taxon>Magnoliopsida</taxon>
        <taxon>eudicotyledons</taxon>
        <taxon>Gunneridae</taxon>
        <taxon>Pentapetalae</taxon>
        <taxon>asterids</taxon>
        <taxon>lamiids</taxon>
        <taxon>Lamiales</taxon>
        <taxon>Phrymaceae</taxon>
        <taxon>Erythranthe</taxon>
    </lineage>
</organism>
<feature type="signal peptide" evidence="19">
    <location>
        <begin position="1"/>
        <end position="19"/>
    </location>
</feature>
<name>A0A022Q688_ERYGU</name>
<keyword evidence="10 19" id="KW-0560">Oxidoreductase</keyword>
<evidence type="ECO:0000256" key="6">
    <source>
        <dbReference type="ARBA" id="ARBA00022559"/>
    </source>
</evidence>
<keyword evidence="22" id="KW-1185">Reference proteome</keyword>
<evidence type="ECO:0000256" key="18">
    <source>
        <dbReference type="PIRSR" id="PIRSR600823-5"/>
    </source>
</evidence>
<sequence>MQLLCFIILFLATFPPSSSSSLSFDFYTLSCPVVELTVKNTVRSASDVDPTIPGKLLRLLFHDCFVNGCDASVLLQGNATERSDPANQSLGGFSVIDSAKRVLEIFCPGTVSCADILALAARDAVEFTGGPNIQIPTGRKDGRISMAANVRPNIIDTSFTLDEMIKIFSAKGLSIDDLVTLSGAHTIGRSHCGSFNDRFKVDSNGNLTLIDLSLDRQYATQLMKMCPNNNNDRVTVNNDPSSPLQFDNAYFKILLAHKGLFQSDSALLNDERTKNRVVEFANSQDSFFERWSSSFLKLSSVGVKTGGEGEIRQSCSMSNT</sequence>
<dbReference type="GO" id="GO:0009505">
    <property type="term" value="C:plant-type cell wall"/>
    <property type="evidence" value="ECO:0000318"/>
    <property type="project" value="GO_Central"/>
</dbReference>
<protein>
    <recommendedName>
        <fullName evidence="4 19">Peroxidase</fullName>
        <ecNumber evidence="4 19">1.11.1.7</ecNumber>
    </recommendedName>
</protein>
<feature type="binding site" evidence="16">
    <location>
        <position position="70"/>
    </location>
    <ligand>
        <name>Ca(2+)</name>
        <dbReference type="ChEBI" id="CHEBI:29108"/>
        <label>1</label>
    </ligand>
</feature>
<dbReference type="GO" id="GO:0005576">
    <property type="term" value="C:extracellular region"/>
    <property type="evidence" value="ECO:0007669"/>
    <property type="project" value="UniProtKB-SubCell"/>
</dbReference>
<keyword evidence="14 19" id="KW-0376">Hydrogen peroxide</keyword>
<evidence type="ECO:0000256" key="13">
    <source>
        <dbReference type="ARBA" id="ARBA00023180"/>
    </source>
</evidence>
<evidence type="ECO:0000313" key="22">
    <source>
        <dbReference type="Proteomes" id="UP000030748"/>
    </source>
</evidence>
<comment type="catalytic activity">
    <reaction evidence="1 19">
        <text>2 a phenolic donor + H2O2 = 2 a phenolic radical donor + 2 H2O</text>
        <dbReference type="Rhea" id="RHEA:56136"/>
        <dbReference type="ChEBI" id="CHEBI:15377"/>
        <dbReference type="ChEBI" id="CHEBI:16240"/>
        <dbReference type="ChEBI" id="CHEBI:139520"/>
        <dbReference type="ChEBI" id="CHEBI:139521"/>
        <dbReference type="EC" id="1.11.1.7"/>
    </reaction>
</comment>
<evidence type="ECO:0000256" key="7">
    <source>
        <dbReference type="ARBA" id="ARBA00022617"/>
    </source>
</evidence>
<feature type="binding site" evidence="16">
    <location>
        <position position="247"/>
    </location>
    <ligand>
        <name>Ca(2+)</name>
        <dbReference type="ChEBI" id="CHEBI:29108"/>
        <label>2</label>
    </ligand>
</feature>
<gene>
    <name evidence="21" type="ORF">MIMGU_mgv1a021862mg</name>
</gene>
<dbReference type="Pfam" id="PF00141">
    <property type="entry name" value="peroxidase"/>
    <property type="match status" value="1"/>
</dbReference>
<dbReference type="EC" id="1.11.1.7" evidence="4 19"/>
<comment type="similarity">
    <text evidence="3">Belongs to the peroxidase family. Ascorbate peroxidase subfamily.</text>
</comment>
<dbReference type="PANTHER" id="PTHR31517">
    <property type="match status" value="1"/>
</dbReference>
<dbReference type="GO" id="GO:0042744">
    <property type="term" value="P:hydrogen peroxide catabolic process"/>
    <property type="evidence" value="ECO:0007669"/>
    <property type="project" value="UniProtKB-KW"/>
</dbReference>
<dbReference type="Gene3D" id="1.10.420.10">
    <property type="entry name" value="Peroxidase, domain 2"/>
    <property type="match status" value="1"/>
</dbReference>
<feature type="disulfide bond" evidence="18">
    <location>
        <begin position="31"/>
        <end position="107"/>
    </location>
</feature>
<keyword evidence="8 16" id="KW-0479">Metal-binding</keyword>